<evidence type="ECO:0000313" key="2">
    <source>
        <dbReference type="Proteomes" id="UP000595437"/>
    </source>
</evidence>
<organism evidence="1 2">
    <name type="scientific">Caligus rogercresseyi</name>
    <name type="common">Sea louse</name>
    <dbReference type="NCBI Taxonomy" id="217165"/>
    <lineage>
        <taxon>Eukaryota</taxon>
        <taxon>Metazoa</taxon>
        <taxon>Ecdysozoa</taxon>
        <taxon>Arthropoda</taxon>
        <taxon>Crustacea</taxon>
        <taxon>Multicrustacea</taxon>
        <taxon>Hexanauplia</taxon>
        <taxon>Copepoda</taxon>
        <taxon>Siphonostomatoida</taxon>
        <taxon>Caligidae</taxon>
        <taxon>Caligus</taxon>
    </lineage>
</organism>
<proteinExistence type="predicted"/>
<dbReference type="Proteomes" id="UP000595437">
    <property type="component" value="Chromosome 11"/>
</dbReference>
<gene>
    <name evidence="1" type="ORF">FKW44_017168</name>
</gene>
<dbReference type="AlphaFoldDB" id="A0A7T8H2Z3"/>
<sequence>MESGKARAIYGTLPVDQSIITYLIKPIEDNFSLNTKLVGGHRGRSTIASISWIQAPVHAPTM</sequence>
<dbReference type="EMBL" id="CP045900">
    <property type="protein sequence ID" value="QQP42484.1"/>
    <property type="molecule type" value="Genomic_DNA"/>
</dbReference>
<protein>
    <submittedName>
        <fullName evidence="1">Uncharacterized protein</fullName>
    </submittedName>
</protein>
<name>A0A7T8H2Z3_CALRO</name>
<evidence type="ECO:0000313" key="1">
    <source>
        <dbReference type="EMBL" id="QQP42484.1"/>
    </source>
</evidence>
<accession>A0A7T8H2Z3</accession>
<reference evidence="2" key="1">
    <citation type="submission" date="2021-01" db="EMBL/GenBank/DDBJ databases">
        <title>Caligus Genome Assembly.</title>
        <authorList>
            <person name="Gallardo-Escarate C."/>
        </authorList>
    </citation>
    <scope>NUCLEOTIDE SEQUENCE [LARGE SCALE GENOMIC DNA]</scope>
</reference>
<keyword evidence="2" id="KW-1185">Reference proteome</keyword>